<evidence type="ECO:0000256" key="13">
    <source>
        <dbReference type="ARBA" id="ARBA00031533"/>
    </source>
</evidence>
<evidence type="ECO:0000259" key="16">
    <source>
        <dbReference type="Pfam" id="PF11838"/>
    </source>
</evidence>
<evidence type="ECO:0000313" key="19">
    <source>
        <dbReference type="Proteomes" id="UP001224674"/>
    </source>
</evidence>
<dbReference type="SUPFAM" id="SSF55486">
    <property type="entry name" value="Metalloproteases ('zincins'), catalytic domain"/>
    <property type="match status" value="1"/>
</dbReference>
<comment type="similarity">
    <text evidence="3">Belongs to the peptidase M1 family.</text>
</comment>
<evidence type="ECO:0000256" key="2">
    <source>
        <dbReference type="ARBA" id="ARBA00001947"/>
    </source>
</evidence>
<dbReference type="InterPro" id="IPR050344">
    <property type="entry name" value="Peptidase_M1_aminopeptidases"/>
</dbReference>
<reference evidence="18 19" key="1">
    <citation type="submission" date="2023-03" db="EMBL/GenBank/DDBJ databases">
        <title>Complete genome sequences of several Auritidibacter ignavus strains isolated from ear infections.</title>
        <authorList>
            <person name="Baehr T."/>
            <person name="Baumhoegger A.M."/>
        </authorList>
    </citation>
    <scope>NUCLEOTIDE SEQUENCE [LARGE SCALE GENOMIC DNA]</scope>
    <source>
        <strain evidence="18 19">BABAE-6</strain>
    </source>
</reference>
<evidence type="ECO:0000256" key="3">
    <source>
        <dbReference type="ARBA" id="ARBA00010136"/>
    </source>
</evidence>
<dbReference type="SUPFAM" id="SSF63737">
    <property type="entry name" value="Leukotriene A4 hydrolase N-terminal domain"/>
    <property type="match status" value="1"/>
</dbReference>
<evidence type="ECO:0000256" key="11">
    <source>
        <dbReference type="ARBA" id="ARBA00023049"/>
    </source>
</evidence>
<dbReference type="Proteomes" id="UP001224674">
    <property type="component" value="Chromosome"/>
</dbReference>
<dbReference type="GO" id="GO:0016020">
    <property type="term" value="C:membrane"/>
    <property type="evidence" value="ECO:0007669"/>
    <property type="project" value="TreeGrafter"/>
</dbReference>
<dbReference type="GO" id="GO:0043171">
    <property type="term" value="P:peptide catabolic process"/>
    <property type="evidence" value="ECO:0007669"/>
    <property type="project" value="TreeGrafter"/>
</dbReference>
<evidence type="ECO:0000256" key="10">
    <source>
        <dbReference type="ARBA" id="ARBA00022833"/>
    </source>
</evidence>
<evidence type="ECO:0000313" key="18">
    <source>
        <dbReference type="EMBL" id="WGH93513.1"/>
    </source>
</evidence>
<dbReference type="GO" id="GO:0005615">
    <property type="term" value="C:extracellular space"/>
    <property type="evidence" value="ECO:0007669"/>
    <property type="project" value="TreeGrafter"/>
</dbReference>
<evidence type="ECO:0000256" key="1">
    <source>
        <dbReference type="ARBA" id="ARBA00000098"/>
    </source>
</evidence>
<dbReference type="Pfam" id="PF11838">
    <property type="entry name" value="ERAP1_C"/>
    <property type="match status" value="1"/>
</dbReference>
<protein>
    <recommendedName>
        <fullName evidence="5">Aminopeptidase N</fullName>
        <ecNumber evidence="4">3.4.11.2</ecNumber>
    </recommendedName>
    <alternativeName>
        <fullName evidence="12">Alanine aminopeptidase</fullName>
    </alternativeName>
    <alternativeName>
        <fullName evidence="13">Lysyl aminopeptidase</fullName>
    </alternativeName>
</protein>
<evidence type="ECO:0000256" key="14">
    <source>
        <dbReference type="SAM" id="MobiDB-lite"/>
    </source>
</evidence>
<name>A0AAJ6AHH4_9MICC</name>
<accession>A0AAJ6AHH4</accession>
<dbReference type="Gene3D" id="2.60.40.1730">
    <property type="entry name" value="tricorn interacting facor f3 domain"/>
    <property type="match status" value="1"/>
</dbReference>
<dbReference type="InterPro" id="IPR045357">
    <property type="entry name" value="Aminopeptidase_N-like_N"/>
</dbReference>
<evidence type="ECO:0000259" key="17">
    <source>
        <dbReference type="Pfam" id="PF17900"/>
    </source>
</evidence>
<evidence type="ECO:0000256" key="12">
    <source>
        <dbReference type="ARBA" id="ARBA00029811"/>
    </source>
</evidence>
<evidence type="ECO:0000256" key="7">
    <source>
        <dbReference type="ARBA" id="ARBA00022670"/>
    </source>
</evidence>
<evidence type="ECO:0000256" key="5">
    <source>
        <dbReference type="ARBA" id="ARBA00015611"/>
    </source>
</evidence>
<dbReference type="Pfam" id="PF17900">
    <property type="entry name" value="Peptidase_M1_N"/>
    <property type="match status" value="1"/>
</dbReference>
<dbReference type="InterPro" id="IPR024571">
    <property type="entry name" value="ERAP1-like_C_dom"/>
</dbReference>
<dbReference type="PANTHER" id="PTHR11533:SF174">
    <property type="entry name" value="PUROMYCIN-SENSITIVE AMINOPEPTIDASE-RELATED"/>
    <property type="match status" value="1"/>
</dbReference>
<dbReference type="RefSeq" id="WP_279674995.1">
    <property type="nucleotide sequence ID" value="NZ_CP122566.1"/>
</dbReference>
<feature type="region of interest" description="Disordered" evidence="14">
    <location>
        <begin position="880"/>
        <end position="899"/>
    </location>
</feature>
<evidence type="ECO:0000256" key="8">
    <source>
        <dbReference type="ARBA" id="ARBA00022723"/>
    </source>
</evidence>
<gene>
    <name evidence="18" type="primary">pepN</name>
    <name evidence="18" type="ORF">QDX21_01485</name>
</gene>
<dbReference type="GO" id="GO:0005737">
    <property type="term" value="C:cytoplasm"/>
    <property type="evidence" value="ECO:0007669"/>
    <property type="project" value="TreeGrafter"/>
</dbReference>
<dbReference type="GO" id="GO:0008270">
    <property type="term" value="F:zinc ion binding"/>
    <property type="evidence" value="ECO:0007669"/>
    <property type="project" value="InterPro"/>
</dbReference>
<evidence type="ECO:0000259" key="15">
    <source>
        <dbReference type="Pfam" id="PF01433"/>
    </source>
</evidence>
<dbReference type="PRINTS" id="PR00756">
    <property type="entry name" value="ALADIPTASE"/>
</dbReference>
<dbReference type="Pfam" id="PF01433">
    <property type="entry name" value="Peptidase_M1"/>
    <property type="match status" value="1"/>
</dbReference>
<dbReference type="GO" id="GO:0006508">
    <property type="term" value="P:proteolysis"/>
    <property type="evidence" value="ECO:0007669"/>
    <property type="project" value="UniProtKB-KW"/>
</dbReference>
<dbReference type="FunFam" id="2.60.40.1730:FF:000010">
    <property type="entry name" value="Putative aminopeptidase N"/>
    <property type="match status" value="1"/>
</dbReference>
<keyword evidence="9 18" id="KW-0378">Hydrolase</keyword>
<keyword evidence="10" id="KW-0862">Zinc</keyword>
<dbReference type="FunFam" id="1.10.390.10:FF:000004">
    <property type="entry name" value="Aminopeptidase N"/>
    <property type="match status" value="1"/>
</dbReference>
<evidence type="ECO:0000256" key="4">
    <source>
        <dbReference type="ARBA" id="ARBA00012564"/>
    </source>
</evidence>
<dbReference type="PANTHER" id="PTHR11533">
    <property type="entry name" value="PROTEASE M1 ZINC METALLOPROTEASE"/>
    <property type="match status" value="1"/>
</dbReference>
<dbReference type="GO" id="GO:0042277">
    <property type="term" value="F:peptide binding"/>
    <property type="evidence" value="ECO:0007669"/>
    <property type="project" value="TreeGrafter"/>
</dbReference>
<dbReference type="Gene3D" id="1.10.390.10">
    <property type="entry name" value="Neutral Protease Domain 2"/>
    <property type="match status" value="1"/>
</dbReference>
<keyword evidence="19" id="KW-1185">Reference proteome</keyword>
<keyword evidence="11" id="KW-0482">Metalloprotease</keyword>
<dbReference type="GO" id="GO:0070006">
    <property type="term" value="F:metalloaminopeptidase activity"/>
    <property type="evidence" value="ECO:0007669"/>
    <property type="project" value="TreeGrafter"/>
</dbReference>
<dbReference type="NCBIfam" id="TIGR02412">
    <property type="entry name" value="pepN_strep_liv"/>
    <property type="match status" value="1"/>
</dbReference>
<dbReference type="InterPro" id="IPR014782">
    <property type="entry name" value="Peptidase_M1_dom"/>
</dbReference>
<proteinExistence type="inferred from homology"/>
<feature type="compositionally biased region" description="Polar residues" evidence="14">
    <location>
        <begin position="883"/>
        <end position="899"/>
    </location>
</feature>
<keyword evidence="8" id="KW-0479">Metal-binding</keyword>
<dbReference type="InterPro" id="IPR001930">
    <property type="entry name" value="Peptidase_M1"/>
</dbReference>
<keyword evidence="6 18" id="KW-0031">Aminopeptidase</keyword>
<evidence type="ECO:0000256" key="9">
    <source>
        <dbReference type="ARBA" id="ARBA00022801"/>
    </source>
</evidence>
<dbReference type="EMBL" id="CP122566">
    <property type="protein sequence ID" value="WGH93513.1"/>
    <property type="molecule type" value="Genomic_DNA"/>
</dbReference>
<feature type="domain" description="Aminopeptidase N-like N-terminal" evidence="17">
    <location>
        <begin position="24"/>
        <end position="173"/>
    </location>
</feature>
<dbReference type="EC" id="3.4.11.2" evidence="4"/>
<evidence type="ECO:0000256" key="6">
    <source>
        <dbReference type="ARBA" id="ARBA00022438"/>
    </source>
</evidence>
<organism evidence="18 19">
    <name type="scientific">Auritidibacter ignavus</name>
    <dbReference type="NCBI Taxonomy" id="678932"/>
    <lineage>
        <taxon>Bacteria</taxon>
        <taxon>Bacillati</taxon>
        <taxon>Actinomycetota</taxon>
        <taxon>Actinomycetes</taxon>
        <taxon>Micrococcales</taxon>
        <taxon>Micrococcaceae</taxon>
        <taxon>Auritidibacter</taxon>
    </lineage>
</organism>
<sequence>MTTSQLLNITATEAQARATAFDVESYQVELDLSWDGEVFGSRTEVHFTAADRASIAPEYSFIDFVGDSLREVSLNGINLPTDEYHGARIALPVEHLADTNVLVVDAVARYTNTGEGLHRFVDPVDNETYLYSQFEVPDSRRVFTVFEQPDLKATFQFTVIAPDHWTVISNQPTPDPIPLELLAGAGVTGRRDDTAHHSRGHLARWEFTPTPRLSSYVTALIAGPYYSVHSTATSTTGREIPLGLYCRASIAEYLDGDNLFEITRQGFDFFEHEFNTSYPFEKYDQLFVPEFNAGAMENAGAVTFLEDYVFRGPVAEQLVERRAITILHEMAHMWFGDLVTMRWWNDLWLNESFAEFVSHVAAVQNTRFDQAWTTFSAVEKTWAYRQDQLSTTHPIVADIRDLNDVLVNFDGITYAKGASVLRQLVAYVGHDAFVEGVRRYFHTHAYGNTELKDLLGELQLASGRDLAEWSELWLRSSGINTLEPQLQLAEDGETISSLQILQSSQHSETPLRPHRAVVGCYRNDPAHPERLIRAERIELDITGETTEVHVPAGTKVPDILLVNDEDLTYAKVVLDPDSARTTIDRLSDVADSGARAVLWGALWHMTRDGVLSASAFISTLLKHLGAETHSSLIFTLIRQLNTALNRYVPASHQPQIRHTVAEKLWELATAAPAGSDTQLQFFKAFILHARHHQLEILSEVLSYGAHGQDPRLPGLVLSDELRWDALTSLVAGGYAGVTEIEAAAQADTTATGALSRHKAMAARPEAQAKADTWSRLVEADMSNTTQRQTIIGFNRVHDRAVLEPFIDQYFEVIDTVWGQRSHEMAETFAEGLFPGWDVSESTLEKASTVLASTNHSALERILAENRDDLIRSLRAQRAFEATPSGNHRSTGSTNETNDA</sequence>
<comment type="catalytic activity">
    <reaction evidence="1">
        <text>Release of an N-terminal amino acid, Xaa-|-Yaa- from a peptide, amide or arylamide. Xaa is preferably Ala, but may be most amino acids including Pro (slow action). When a terminal hydrophobic residue is followed by a prolyl residue, the two may be released as an intact Xaa-Pro dipeptide.</text>
        <dbReference type="EC" id="3.4.11.2"/>
    </reaction>
</comment>
<feature type="domain" description="ERAP1-like C-terminal" evidence="16">
    <location>
        <begin position="560"/>
        <end position="869"/>
    </location>
</feature>
<dbReference type="GO" id="GO:0016285">
    <property type="term" value="F:alanyl aminopeptidase activity"/>
    <property type="evidence" value="ECO:0007669"/>
    <property type="project" value="UniProtKB-EC"/>
</dbReference>
<dbReference type="CDD" id="cd09602">
    <property type="entry name" value="M1_APN"/>
    <property type="match status" value="1"/>
</dbReference>
<dbReference type="InterPro" id="IPR027268">
    <property type="entry name" value="Peptidase_M4/M1_CTD_sf"/>
</dbReference>
<dbReference type="AlphaFoldDB" id="A0AAJ6AHH4"/>
<comment type="cofactor">
    <cofactor evidence="2">
        <name>Zn(2+)</name>
        <dbReference type="ChEBI" id="CHEBI:29105"/>
    </cofactor>
</comment>
<dbReference type="InterPro" id="IPR042097">
    <property type="entry name" value="Aminopeptidase_N-like_N_sf"/>
</dbReference>
<dbReference type="InterPro" id="IPR012778">
    <property type="entry name" value="Pept_M1_aminopeptidase"/>
</dbReference>
<feature type="domain" description="Peptidase M1 membrane alanine aminopeptidase" evidence="15">
    <location>
        <begin position="260"/>
        <end position="473"/>
    </location>
</feature>
<keyword evidence="7" id="KW-0645">Protease</keyword>